<evidence type="ECO:0000313" key="2">
    <source>
        <dbReference type="EMBL" id="OUI78502.1"/>
    </source>
</evidence>
<evidence type="ECO:0008006" key="4">
    <source>
        <dbReference type="Google" id="ProtNLM"/>
    </source>
</evidence>
<keyword evidence="3" id="KW-1185">Reference proteome</keyword>
<evidence type="ECO:0000313" key="3">
    <source>
        <dbReference type="Proteomes" id="UP000194946"/>
    </source>
</evidence>
<keyword evidence="1" id="KW-0732">Signal</keyword>
<gene>
    <name evidence="2" type="ORF">HK18_08275</name>
</gene>
<dbReference type="PROSITE" id="PS51257">
    <property type="entry name" value="PROKAR_LIPOPROTEIN"/>
    <property type="match status" value="1"/>
</dbReference>
<feature type="signal peptide" evidence="1">
    <location>
        <begin position="1"/>
        <end position="22"/>
    </location>
</feature>
<reference evidence="3" key="1">
    <citation type="submission" date="2014-06" db="EMBL/GenBank/DDBJ databases">
        <authorList>
            <person name="Winans N.J."/>
            <person name="Newell P.D."/>
            <person name="Douglas A.E."/>
        </authorList>
    </citation>
    <scope>NUCLEOTIDE SEQUENCE [LARGE SCALE GENOMIC DNA]</scope>
    <source>
        <strain evidence="3">DmL_052</strain>
    </source>
</reference>
<dbReference type="EMBL" id="JOPB01000006">
    <property type="protein sequence ID" value="OUI78502.1"/>
    <property type="molecule type" value="Genomic_DNA"/>
</dbReference>
<sequence length="155" mass="15711">MKIYNLRTVVLMGSIFTLVSCAETPMGPRVQMLPPPGKTFEQFAQEKQDCQKYAADDVKGQASHQNKKGILGGVLATAAGAGLGGALGGASGAGIGAAGGALGGGLTATSYSSGQQAGIQTQYDQTYTACMVSRGNKMKADTSIVQPSGNSVYAQ</sequence>
<name>A0A251ZV10_9PROT</name>
<proteinExistence type="predicted"/>
<comment type="caution">
    <text evidence="2">The sequence shown here is derived from an EMBL/GenBank/DDBJ whole genome shotgun (WGS) entry which is preliminary data.</text>
</comment>
<feature type="chain" id="PRO_5011584985" description="Glycine zipper family protein" evidence="1">
    <location>
        <begin position="23"/>
        <end position="155"/>
    </location>
</feature>
<dbReference type="RefSeq" id="WP_008854920.1">
    <property type="nucleotide sequence ID" value="NZ_JOPB01000006.1"/>
</dbReference>
<dbReference type="AlphaFoldDB" id="A0A251ZV10"/>
<organism evidence="2 3">
    <name type="scientific">Commensalibacter intestini</name>
    <dbReference type="NCBI Taxonomy" id="479936"/>
    <lineage>
        <taxon>Bacteria</taxon>
        <taxon>Pseudomonadati</taxon>
        <taxon>Pseudomonadota</taxon>
        <taxon>Alphaproteobacteria</taxon>
        <taxon>Acetobacterales</taxon>
        <taxon>Acetobacteraceae</taxon>
    </lineage>
</organism>
<accession>A0A251ZV10</accession>
<dbReference type="Proteomes" id="UP000194946">
    <property type="component" value="Unassembled WGS sequence"/>
</dbReference>
<protein>
    <recommendedName>
        <fullName evidence="4">Glycine zipper family protein</fullName>
    </recommendedName>
</protein>
<evidence type="ECO:0000256" key="1">
    <source>
        <dbReference type="SAM" id="SignalP"/>
    </source>
</evidence>